<comment type="function">
    <text evidence="3">Responsible for synthesis of pseudouridine from uracil.</text>
</comment>
<dbReference type="Gene3D" id="3.30.2350.10">
    <property type="entry name" value="Pseudouridine synthase"/>
    <property type="match status" value="1"/>
</dbReference>
<dbReference type="InterPro" id="IPR006225">
    <property type="entry name" value="PsdUridine_synth_RluC/D"/>
</dbReference>
<dbReference type="GO" id="GO:0000455">
    <property type="term" value="P:enzyme-directed rRNA pseudouridine synthesis"/>
    <property type="evidence" value="ECO:0007669"/>
    <property type="project" value="TreeGrafter"/>
</dbReference>
<evidence type="ECO:0000313" key="6">
    <source>
        <dbReference type="Proteomes" id="UP001061958"/>
    </source>
</evidence>
<comment type="caution">
    <text evidence="5">The sequence shown here is derived from an EMBL/GenBank/DDBJ whole genome shotgun (WGS) entry which is preliminary data.</text>
</comment>
<comment type="catalytic activity">
    <reaction evidence="3">
        <text>a uridine in RNA = a pseudouridine in RNA</text>
        <dbReference type="Rhea" id="RHEA:48348"/>
        <dbReference type="Rhea" id="RHEA-COMP:12068"/>
        <dbReference type="Rhea" id="RHEA-COMP:12069"/>
        <dbReference type="ChEBI" id="CHEBI:65314"/>
        <dbReference type="ChEBI" id="CHEBI:65315"/>
    </reaction>
</comment>
<feature type="domain" description="Pseudouridine synthase RsuA/RluA-like" evidence="4">
    <location>
        <begin position="132"/>
        <end position="277"/>
    </location>
</feature>
<organism evidence="5 6">
    <name type="scientific">Galdieria partita</name>
    <dbReference type="NCBI Taxonomy" id="83374"/>
    <lineage>
        <taxon>Eukaryota</taxon>
        <taxon>Rhodophyta</taxon>
        <taxon>Bangiophyceae</taxon>
        <taxon>Galdieriales</taxon>
        <taxon>Galdieriaceae</taxon>
        <taxon>Galdieria</taxon>
    </lineage>
</organism>
<comment type="similarity">
    <text evidence="3">Belongs to the pseudouridine synthase RluA family.</text>
</comment>
<dbReference type="EC" id="5.4.99.-" evidence="3"/>
<dbReference type="InterPro" id="IPR020103">
    <property type="entry name" value="PsdUridine_synth_cat_dom_sf"/>
</dbReference>
<dbReference type="PANTHER" id="PTHR21600:SF40">
    <property type="entry name" value="PSEUDOURIDYLATE SYNTHASE RPUSD2"/>
    <property type="match status" value="1"/>
</dbReference>
<dbReference type="NCBIfam" id="TIGR00005">
    <property type="entry name" value="rluA_subfam"/>
    <property type="match status" value="1"/>
</dbReference>
<dbReference type="PROSITE" id="PS50889">
    <property type="entry name" value="S4"/>
    <property type="match status" value="1"/>
</dbReference>
<sequence>MESITKGVENYQRKQRFHKNGVSDLENISEDHYFVKNNYRYVVPYPFEFRVNTKQRWFGRRVLEVFSWEFPHGSQQYWEKELTEGRLLVNGDKVSPDFILRNGHVLTHIVHRHEAATTTEEAEIIYVDPDKVVVNKPASLPVHPCGNYRKNSLIARLYVEKDLKNLHVTHRLDRQTSGLVIFARNKKYAKILSEKFHERKVYKTYVARVHGRFPSETVVCNQKLCFDVHDCVGSCSDSGKDATTIFKLLSYNSDLGHSLVECKPQTGRTHQIRLHLQYLGHPIVNDPLYGLDYVTNDMENELHSPSVDTLSEDIIQKGQELNCPICPRITVHDANERSCSIWLHAKEYKSCDWAFSSPLPYWSNFT</sequence>
<feature type="active site" evidence="1">
    <location>
        <position position="173"/>
    </location>
</feature>
<dbReference type="GO" id="GO:0009982">
    <property type="term" value="F:pseudouridine synthase activity"/>
    <property type="evidence" value="ECO:0007669"/>
    <property type="project" value="InterPro"/>
</dbReference>
<dbReference type="InterPro" id="IPR006145">
    <property type="entry name" value="PsdUridine_synth_RsuA/RluA"/>
</dbReference>
<dbReference type="SUPFAM" id="SSF55120">
    <property type="entry name" value="Pseudouridine synthase"/>
    <property type="match status" value="1"/>
</dbReference>
<evidence type="ECO:0000259" key="4">
    <source>
        <dbReference type="Pfam" id="PF00849"/>
    </source>
</evidence>
<dbReference type="InterPro" id="IPR050188">
    <property type="entry name" value="RluA_PseudoU_synthase"/>
</dbReference>
<reference evidence="5" key="2">
    <citation type="submission" date="2022-01" db="EMBL/GenBank/DDBJ databases">
        <authorList>
            <person name="Hirooka S."/>
            <person name="Miyagishima S.Y."/>
        </authorList>
    </citation>
    <scope>NUCLEOTIDE SEQUENCE</scope>
    <source>
        <strain evidence="5">NBRC 102759</strain>
    </source>
</reference>
<evidence type="ECO:0000256" key="2">
    <source>
        <dbReference type="PROSITE-ProRule" id="PRU00182"/>
    </source>
</evidence>
<accession>A0A9C7PQI6</accession>
<dbReference type="EMBL" id="BQMJ01000004">
    <property type="protein sequence ID" value="GJQ08868.1"/>
    <property type="molecule type" value="Genomic_DNA"/>
</dbReference>
<name>A0A9C7PQI6_9RHOD</name>
<keyword evidence="3" id="KW-0413">Isomerase</keyword>
<dbReference type="GO" id="GO:0003723">
    <property type="term" value="F:RNA binding"/>
    <property type="evidence" value="ECO:0007669"/>
    <property type="project" value="UniProtKB-KW"/>
</dbReference>
<dbReference type="Pfam" id="PF00849">
    <property type="entry name" value="PseudoU_synth_2"/>
    <property type="match status" value="1"/>
</dbReference>
<dbReference type="OrthoDB" id="424794at2759"/>
<evidence type="ECO:0000313" key="5">
    <source>
        <dbReference type="EMBL" id="GJQ08868.1"/>
    </source>
</evidence>
<gene>
    <name evidence="5" type="ORF">GpartN1_g659.t1</name>
</gene>
<proteinExistence type="inferred from homology"/>
<keyword evidence="2" id="KW-0694">RNA-binding</keyword>
<evidence type="ECO:0000256" key="1">
    <source>
        <dbReference type="PIRSR" id="PIRSR606225-1"/>
    </source>
</evidence>
<dbReference type="CDD" id="cd02557">
    <property type="entry name" value="PseudoU_synth_ScRIB2"/>
    <property type="match status" value="1"/>
</dbReference>
<dbReference type="AlphaFoldDB" id="A0A9C7PQI6"/>
<keyword evidence="6" id="KW-1185">Reference proteome</keyword>
<evidence type="ECO:0000256" key="3">
    <source>
        <dbReference type="RuleBase" id="RU362028"/>
    </source>
</evidence>
<dbReference type="Proteomes" id="UP001061958">
    <property type="component" value="Unassembled WGS sequence"/>
</dbReference>
<protein>
    <recommendedName>
        <fullName evidence="3">Pseudouridine synthase</fullName>
        <ecNumber evidence="3">5.4.99.-</ecNumber>
    </recommendedName>
</protein>
<dbReference type="PANTHER" id="PTHR21600">
    <property type="entry name" value="MITOCHONDRIAL RNA PSEUDOURIDINE SYNTHASE"/>
    <property type="match status" value="1"/>
</dbReference>
<reference evidence="5" key="1">
    <citation type="journal article" date="2022" name="Proc. Natl. Acad. Sci. U.S.A.">
        <title>Life cycle and functional genomics of the unicellular red alga Galdieria for elucidating algal and plant evolution and industrial use.</title>
        <authorList>
            <person name="Hirooka S."/>
            <person name="Itabashi T."/>
            <person name="Ichinose T.M."/>
            <person name="Onuma R."/>
            <person name="Fujiwara T."/>
            <person name="Yamashita S."/>
            <person name="Jong L.W."/>
            <person name="Tomita R."/>
            <person name="Iwane A.H."/>
            <person name="Miyagishima S.Y."/>
        </authorList>
    </citation>
    <scope>NUCLEOTIDE SEQUENCE</scope>
    <source>
        <strain evidence="5">NBRC 102759</strain>
    </source>
</reference>